<dbReference type="AlphaFoldDB" id="A0A218NLR8"/>
<evidence type="ECO:0000313" key="2">
    <source>
        <dbReference type="Proteomes" id="UP000197679"/>
    </source>
</evidence>
<dbReference type="Proteomes" id="UP000197679">
    <property type="component" value="Chromosome"/>
</dbReference>
<evidence type="ECO:0000313" key="1">
    <source>
        <dbReference type="EMBL" id="ASI13406.1"/>
    </source>
</evidence>
<accession>A0A218NLR8</accession>
<name>A0A218NLR8_9ARCH</name>
<dbReference type="RefSeq" id="WP_088819576.1">
    <property type="nucleotide sequence ID" value="NZ_CP019964.1"/>
</dbReference>
<dbReference type="KEGG" id="marh:Mia14_0063"/>
<dbReference type="OrthoDB" id="381941at2157"/>
<organism evidence="1 2">
    <name type="scientific">Candidatus Mancarchaeum acidiphilum</name>
    <dbReference type="NCBI Taxonomy" id="1920749"/>
    <lineage>
        <taxon>Archaea</taxon>
        <taxon>Candidatus Micrarchaeota</taxon>
        <taxon>Candidatus Mancarchaeum</taxon>
    </lineage>
</organism>
<sequence>MEDKINNSSESKKLDKDYVVNHLVSCFTNANKEMSDALNEKVPDDELNARVKIYLGDVFRKCNVDFKNPTKGGIKKAMEECKSNIINTLGEERGTELVNKYYPEMDSVVERMKDNDSDPEEKE</sequence>
<gene>
    <name evidence="1" type="ORF">Mia14_0063</name>
</gene>
<protein>
    <submittedName>
        <fullName evidence="1">Uncharacterized protein</fullName>
    </submittedName>
</protein>
<dbReference type="GeneID" id="33313623"/>
<keyword evidence="2" id="KW-1185">Reference proteome</keyword>
<reference evidence="1 2" key="1">
    <citation type="journal article" date="2017" name="Nat. Commun.">
        <title>'ARMAN' archaea depend on association with euryarchaeal host in culture and in situ.</title>
        <authorList>
            <person name="Golyshina O."/>
            <person name="Toshchakov S."/>
            <person name="Makarova K."/>
            <person name="Gavrilov S."/>
            <person name="Korzhenkov A."/>
            <person name="La Cono V."/>
            <person name="Arcadi E."/>
            <person name="Nechitaylo T."/>
            <person name="Ferrer M."/>
            <person name="Kublanov I."/>
            <person name="Wolf Y."/>
            <person name="Yakimov M."/>
            <person name="Golyshin P."/>
            <person name="Slesarev A."/>
            <person name="Kozyavkin S."/>
        </authorList>
    </citation>
    <scope>NUCLEOTIDE SEQUENCE [LARGE SCALE GENOMIC DNA]</scope>
    <source>
        <strain evidence="1 2">Mia14</strain>
    </source>
</reference>
<dbReference type="EMBL" id="CP019964">
    <property type="protein sequence ID" value="ASI13406.1"/>
    <property type="molecule type" value="Genomic_DNA"/>
</dbReference>
<proteinExistence type="predicted"/>